<evidence type="ECO:0000256" key="8">
    <source>
        <dbReference type="ARBA" id="ARBA00022989"/>
    </source>
</evidence>
<dbReference type="PROSITE" id="PS51318">
    <property type="entry name" value="TAT"/>
    <property type="match status" value="1"/>
</dbReference>
<evidence type="ECO:0000256" key="15">
    <source>
        <dbReference type="SAM" id="SignalP"/>
    </source>
</evidence>
<dbReference type="InterPro" id="IPR011541">
    <property type="entry name" value="Ni/Co_transpt_high_affinity"/>
</dbReference>
<keyword evidence="7 14" id="KW-0812">Transmembrane</keyword>
<feature type="region of interest" description="Disordered" evidence="13">
    <location>
        <begin position="346"/>
        <end position="447"/>
    </location>
</feature>
<keyword evidence="11 14" id="KW-0472">Membrane</keyword>
<evidence type="ECO:0000256" key="10">
    <source>
        <dbReference type="ARBA" id="ARBA00023112"/>
    </source>
</evidence>
<keyword evidence="4" id="KW-0813">Transport</keyword>
<evidence type="ECO:0000256" key="2">
    <source>
        <dbReference type="ARBA" id="ARBA00004651"/>
    </source>
</evidence>
<organism evidence="16 17">
    <name type="scientific">Streptomyces cyaneochromogenes</name>
    <dbReference type="NCBI Taxonomy" id="2496836"/>
    <lineage>
        <taxon>Bacteria</taxon>
        <taxon>Bacillati</taxon>
        <taxon>Actinomycetota</taxon>
        <taxon>Actinomycetes</taxon>
        <taxon>Kitasatosporales</taxon>
        <taxon>Streptomycetaceae</taxon>
        <taxon>Streptomyces</taxon>
    </lineage>
</organism>
<feature type="compositionally biased region" description="Low complexity" evidence="13">
    <location>
        <begin position="388"/>
        <end position="404"/>
    </location>
</feature>
<feature type="compositionally biased region" description="Basic and acidic residues" evidence="13">
    <location>
        <begin position="406"/>
        <end position="424"/>
    </location>
</feature>
<evidence type="ECO:0000313" key="17">
    <source>
        <dbReference type="Proteomes" id="UP000280298"/>
    </source>
</evidence>
<proteinExistence type="predicted"/>
<evidence type="ECO:0000256" key="13">
    <source>
        <dbReference type="SAM" id="MobiDB-lite"/>
    </source>
</evidence>
<feature type="signal peptide" evidence="15">
    <location>
        <begin position="1"/>
        <end position="30"/>
    </location>
</feature>
<dbReference type="GO" id="GO:0046583">
    <property type="term" value="F:monoatomic cation efflux transmembrane transporter activity"/>
    <property type="evidence" value="ECO:0007669"/>
    <property type="project" value="TreeGrafter"/>
</dbReference>
<feature type="compositionally biased region" description="Low complexity" evidence="13">
    <location>
        <begin position="432"/>
        <end position="447"/>
    </location>
</feature>
<dbReference type="GO" id="GO:0005886">
    <property type="term" value="C:plasma membrane"/>
    <property type="evidence" value="ECO:0007669"/>
    <property type="project" value="UniProtKB-SubCell"/>
</dbReference>
<keyword evidence="15" id="KW-0732">Signal</keyword>
<dbReference type="Proteomes" id="UP000280298">
    <property type="component" value="Chromosome"/>
</dbReference>
<evidence type="ECO:0000256" key="12">
    <source>
        <dbReference type="ARBA" id="ARBA00023285"/>
    </source>
</evidence>
<reference evidence="16 17" key="1">
    <citation type="journal article" date="2019" name="Int. J. Syst. Evol. Microbiol.">
        <title>Streptomyces cyaneochromogenes sp. nov., a blue pigment-producing actinomycete from manganese-contaminated soil.</title>
        <authorList>
            <person name="Tang X."/>
            <person name="Zhao J."/>
            <person name="Li K."/>
            <person name="Chen Z."/>
            <person name="Sun Y."/>
            <person name="Gao J."/>
        </authorList>
    </citation>
    <scope>NUCLEOTIDE SEQUENCE [LARGE SCALE GENOMIC DNA]</scope>
    <source>
        <strain evidence="16 17">MK-45</strain>
    </source>
</reference>
<evidence type="ECO:0000256" key="6">
    <source>
        <dbReference type="ARBA" id="ARBA00022596"/>
    </source>
</evidence>
<feature type="transmembrane region" description="Helical" evidence="14">
    <location>
        <begin position="533"/>
        <end position="555"/>
    </location>
</feature>
<dbReference type="GO" id="GO:0032025">
    <property type="term" value="P:response to cobalt ion"/>
    <property type="evidence" value="ECO:0007669"/>
    <property type="project" value="TreeGrafter"/>
</dbReference>
<dbReference type="GO" id="GO:0015099">
    <property type="term" value="F:nickel cation transmembrane transporter activity"/>
    <property type="evidence" value="ECO:0007669"/>
    <property type="project" value="InterPro"/>
</dbReference>
<dbReference type="PROSITE" id="PS51257">
    <property type="entry name" value="PROKAR_LIPOPROTEIN"/>
    <property type="match status" value="1"/>
</dbReference>
<keyword evidence="6" id="KW-0533">Nickel</keyword>
<sequence>MTPRRLFASGAAVLTAACALALFSSPPASAHPLGNFTVNRYDGLVAAPGELRVHHVEDLAEIPATQAKPDIEKAGMTEWARQRCENAAQGSEVTVDGRTVELTLNSSHSRVRPGQAGLDTLRVECRLTAPLPEDATVALGFRGAGAQAGPGWREITARGDRMTLTASDVPKESVSRELTEYPEELLSSPADTKAASLRVRPGGPALAESAPDAPASSVLPRGADRWTRALDGLVARHDLTVGFAALALVIAVFLGAMHALAPGHGKTIMAAVATARGGNARLKDVMPLAASVTVTHTLGVVALGLLITAGSAAAPSVITWLGIASGVLVTLAGVTLVRRAWHIRKHTQPHGHGHDHSHTHDHDHSHGHETEHETETDEVREHQPVLVAAHTHATAQTHAPAQGHVHAHEDHQHHEHDHTHDHPHPHPHSHTHGLLTHTHGGFTHTHPTAPTLRGTILLGFAGGLVPSPSAVVVLVGAAALGKAWFGLLLVVAYGVGLALTLTAAGFAVVKLGTGVTRVLDKRPRWTTHPITTFLRRTAPLGSALLVVLLGAGLVFQGAASALG</sequence>
<keyword evidence="5" id="KW-1003">Cell membrane</keyword>
<evidence type="ECO:0000256" key="4">
    <source>
        <dbReference type="ARBA" id="ARBA00022448"/>
    </source>
</evidence>
<feature type="chain" id="PRO_5018742368" evidence="15">
    <location>
        <begin position="31"/>
        <end position="563"/>
    </location>
</feature>
<dbReference type="PANTHER" id="PTHR40659">
    <property type="entry name" value="NICKEL/COBALT EFFLUX SYSTEM RCNA"/>
    <property type="match status" value="1"/>
</dbReference>
<feature type="transmembrane region" description="Helical" evidence="14">
    <location>
        <begin position="484"/>
        <end position="512"/>
    </location>
</feature>
<gene>
    <name evidence="16" type="ORF">EJ357_09780</name>
</gene>
<evidence type="ECO:0000256" key="9">
    <source>
        <dbReference type="ARBA" id="ARBA00023065"/>
    </source>
</evidence>
<dbReference type="RefSeq" id="WP_126390626.1">
    <property type="nucleotide sequence ID" value="NZ_CP034539.1"/>
</dbReference>
<keyword evidence="8 14" id="KW-1133">Transmembrane helix</keyword>
<dbReference type="InterPro" id="IPR006311">
    <property type="entry name" value="TAT_signal"/>
</dbReference>
<keyword evidence="3" id="KW-0171">Cobalt transport</keyword>
<keyword evidence="17" id="KW-1185">Reference proteome</keyword>
<dbReference type="GO" id="GO:0006824">
    <property type="term" value="P:cobalt ion transport"/>
    <property type="evidence" value="ECO:0007669"/>
    <property type="project" value="UniProtKB-KW"/>
</dbReference>
<evidence type="ECO:0000313" key="16">
    <source>
        <dbReference type="EMBL" id="AZQ33721.1"/>
    </source>
</evidence>
<comment type="function">
    <text evidence="1">Efflux system for nickel and cobalt.</text>
</comment>
<evidence type="ECO:0000256" key="1">
    <source>
        <dbReference type="ARBA" id="ARBA00002510"/>
    </source>
</evidence>
<dbReference type="AlphaFoldDB" id="A0A3Q9EQM9"/>
<evidence type="ECO:0000256" key="5">
    <source>
        <dbReference type="ARBA" id="ARBA00022475"/>
    </source>
</evidence>
<dbReference type="GO" id="GO:0010045">
    <property type="term" value="P:response to nickel cation"/>
    <property type="evidence" value="ECO:0007669"/>
    <property type="project" value="TreeGrafter"/>
</dbReference>
<evidence type="ECO:0000256" key="7">
    <source>
        <dbReference type="ARBA" id="ARBA00022692"/>
    </source>
</evidence>
<dbReference type="PANTHER" id="PTHR40659:SF1">
    <property type="entry name" value="NICKEL_COBALT EFFLUX SYSTEM RCNA"/>
    <property type="match status" value="1"/>
</dbReference>
<keyword evidence="12" id="KW-0170">Cobalt</keyword>
<keyword evidence="10" id="KW-0921">Nickel transport</keyword>
<dbReference type="OrthoDB" id="271709at2"/>
<dbReference type="InterPro" id="IPR051224">
    <property type="entry name" value="NiCoT_RcnA"/>
</dbReference>
<evidence type="ECO:0000256" key="11">
    <source>
        <dbReference type="ARBA" id="ARBA00023136"/>
    </source>
</evidence>
<evidence type="ECO:0000256" key="14">
    <source>
        <dbReference type="SAM" id="Phobius"/>
    </source>
</evidence>
<feature type="transmembrane region" description="Helical" evidence="14">
    <location>
        <begin position="239"/>
        <end position="261"/>
    </location>
</feature>
<dbReference type="KEGG" id="scya:EJ357_09780"/>
<accession>A0A3Q9EQM9</accession>
<feature type="transmembrane region" description="Helical" evidence="14">
    <location>
        <begin position="456"/>
        <end position="478"/>
    </location>
</feature>
<feature type="compositionally biased region" description="Basic and acidic residues" evidence="13">
    <location>
        <begin position="352"/>
        <end position="383"/>
    </location>
</feature>
<name>A0A3Q9EQM9_9ACTN</name>
<comment type="subcellular location">
    <subcellularLocation>
        <location evidence="2">Cell membrane</location>
        <topology evidence="2">Multi-pass membrane protein</topology>
    </subcellularLocation>
</comment>
<keyword evidence="9" id="KW-0406">Ion transport</keyword>
<dbReference type="Pfam" id="PF03824">
    <property type="entry name" value="NicO"/>
    <property type="match status" value="1"/>
</dbReference>
<dbReference type="EMBL" id="CP034539">
    <property type="protein sequence ID" value="AZQ33721.1"/>
    <property type="molecule type" value="Genomic_DNA"/>
</dbReference>
<evidence type="ECO:0000256" key="3">
    <source>
        <dbReference type="ARBA" id="ARBA00022426"/>
    </source>
</evidence>
<feature type="transmembrane region" description="Helical" evidence="14">
    <location>
        <begin position="317"/>
        <end position="337"/>
    </location>
</feature>
<protein>
    <submittedName>
        <fullName evidence="16">Nickel transporter</fullName>
    </submittedName>
</protein>
<feature type="transmembrane region" description="Helical" evidence="14">
    <location>
        <begin position="288"/>
        <end position="311"/>
    </location>
</feature>